<gene>
    <name evidence="2" type="ORF">SERLA73DRAFT_176352</name>
</gene>
<keyword evidence="3" id="KW-1185">Reference proteome</keyword>
<organism evidence="3">
    <name type="scientific">Serpula lacrymans var. lacrymans (strain S7.3)</name>
    <name type="common">Dry rot fungus</name>
    <dbReference type="NCBI Taxonomy" id="936435"/>
    <lineage>
        <taxon>Eukaryota</taxon>
        <taxon>Fungi</taxon>
        <taxon>Dikarya</taxon>
        <taxon>Basidiomycota</taxon>
        <taxon>Agaricomycotina</taxon>
        <taxon>Agaricomycetes</taxon>
        <taxon>Agaricomycetidae</taxon>
        <taxon>Boletales</taxon>
        <taxon>Coniophorineae</taxon>
        <taxon>Serpulaceae</taxon>
        <taxon>Serpula</taxon>
    </lineage>
</organism>
<dbReference type="AlphaFoldDB" id="F8PMR3"/>
<sequence>MITEYIQLNHGIVKNFKGRTPASSYHREAKEQALIRDGFRCVVTGKYDVKGEDLSIVTLTEVLDAGGIVNTECAHIIPDSVYFNISAKTDTDTSAEKDYSSSALAVLKHFGYNIESLNGEKFHSLFNVMTMEKDVHDWFDRLQMWFEKTVSCRLDSWILVLGHCIYTQPSLNCYRVCTARRGYVVPHTVTFTSSDPINLPLPSGELPALHAACAKVANLSGAAKWLDKIADDKDNLETLAPDGSSSNVLNHAIWENLGPL</sequence>
<evidence type="ECO:0000313" key="2">
    <source>
        <dbReference type="EMBL" id="EGO02895.1"/>
    </source>
</evidence>
<feature type="domain" description="HNH nuclease" evidence="1">
    <location>
        <begin position="41"/>
        <end position="146"/>
    </location>
</feature>
<dbReference type="OMA" id="CKVAHFS"/>
<dbReference type="STRING" id="936435.F8PMR3"/>
<dbReference type="Pfam" id="PF13391">
    <property type="entry name" value="HNH_2"/>
    <property type="match status" value="1"/>
</dbReference>
<dbReference type="InParanoid" id="F8PMR3"/>
<evidence type="ECO:0000313" key="3">
    <source>
        <dbReference type="Proteomes" id="UP000008063"/>
    </source>
</evidence>
<dbReference type="OrthoDB" id="2104739at2759"/>
<protein>
    <recommendedName>
        <fullName evidence="1">HNH nuclease domain-containing protein</fullName>
    </recommendedName>
</protein>
<proteinExistence type="predicted"/>
<accession>F8PMR3</accession>
<reference evidence="3" key="1">
    <citation type="journal article" date="2011" name="Science">
        <title>The plant cell wall-decomposing machinery underlies the functional diversity of forest fungi.</title>
        <authorList>
            <person name="Eastwood D.C."/>
            <person name="Floudas D."/>
            <person name="Binder M."/>
            <person name="Majcherczyk A."/>
            <person name="Schneider P."/>
            <person name="Aerts A."/>
            <person name="Asiegbu F.O."/>
            <person name="Baker S.E."/>
            <person name="Barry K."/>
            <person name="Bendiksby M."/>
            <person name="Blumentritt M."/>
            <person name="Coutinho P.M."/>
            <person name="Cullen D."/>
            <person name="de Vries R.P."/>
            <person name="Gathman A."/>
            <person name="Goodell B."/>
            <person name="Henrissat B."/>
            <person name="Ihrmark K."/>
            <person name="Kauserud H."/>
            <person name="Kohler A."/>
            <person name="LaButti K."/>
            <person name="Lapidus A."/>
            <person name="Lavin J.L."/>
            <person name="Lee Y.-H."/>
            <person name="Lindquist E."/>
            <person name="Lilly W."/>
            <person name="Lucas S."/>
            <person name="Morin E."/>
            <person name="Murat C."/>
            <person name="Oguiza J.A."/>
            <person name="Park J."/>
            <person name="Pisabarro A.G."/>
            <person name="Riley R."/>
            <person name="Rosling A."/>
            <person name="Salamov A."/>
            <person name="Schmidt O."/>
            <person name="Schmutz J."/>
            <person name="Skrede I."/>
            <person name="Stenlid J."/>
            <person name="Wiebenga A."/>
            <person name="Xie X."/>
            <person name="Kuees U."/>
            <person name="Hibbett D.S."/>
            <person name="Hoffmeister D."/>
            <person name="Hoegberg N."/>
            <person name="Martin F."/>
            <person name="Grigoriev I.V."/>
            <person name="Watkinson S.C."/>
        </authorList>
    </citation>
    <scope>NUCLEOTIDE SEQUENCE [LARGE SCALE GENOMIC DNA]</scope>
    <source>
        <strain evidence="3">strain S7.3</strain>
    </source>
</reference>
<name>F8PMR3_SERL3</name>
<dbReference type="EMBL" id="GL945476">
    <property type="protein sequence ID" value="EGO02895.1"/>
    <property type="molecule type" value="Genomic_DNA"/>
</dbReference>
<evidence type="ECO:0000259" key="1">
    <source>
        <dbReference type="Pfam" id="PF13391"/>
    </source>
</evidence>
<dbReference type="Proteomes" id="UP000008063">
    <property type="component" value="Unassembled WGS sequence"/>
</dbReference>
<dbReference type="InterPro" id="IPR003615">
    <property type="entry name" value="HNH_nuc"/>
</dbReference>
<dbReference type="HOGENOM" id="CLU_049186_2_1_1"/>